<evidence type="ECO:0000313" key="8">
    <source>
        <dbReference type="Proteomes" id="UP000247371"/>
    </source>
</evidence>
<dbReference type="GO" id="GO:0006508">
    <property type="term" value="P:proteolysis"/>
    <property type="evidence" value="ECO:0007669"/>
    <property type="project" value="UniProtKB-KW"/>
</dbReference>
<keyword evidence="2 5" id="KW-0645">Protease</keyword>
<dbReference type="InterPro" id="IPR036852">
    <property type="entry name" value="Peptidase_S8/S53_dom_sf"/>
</dbReference>
<evidence type="ECO:0000256" key="2">
    <source>
        <dbReference type="ARBA" id="ARBA00022670"/>
    </source>
</evidence>
<feature type="domain" description="Peptidase S8/S53" evidence="6">
    <location>
        <begin position="3"/>
        <end position="133"/>
    </location>
</feature>
<proteinExistence type="inferred from homology"/>
<feature type="active site" description="Charge relay system" evidence="5">
    <location>
        <position position="52"/>
    </location>
</feature>
<evidence type="ECO:0000313" key="7">
    <source>
        <dbReference type="EMBL" id="PYD68940.1"/>
    </source>
</evidence>
<accession>A0A2V4RA21</accession>
<feature type="active site" description="Charge relay system" evidence="5">
    <location>
        <position position="12"/>
    </location>
</feature>
<dbReference type="InterPro" id="IPR050131">
    <property type="entry name" value="Peptidase_S8_subtilisin-like"/>
</dbReference>
<dbReference type="EMBL" id="NKUB01000018">
    <property type="protein sequence ID" value="PYD68940.1"/>
    <property type="molecule type" value="Genomic_DNA"/>
</dbReference>
<dbReference type="GO" id="GO:0004252">
    <property type="term" value="F:serine-type endopeptidase activity"/>
    <property type="evidence" value="ECO:0007669"/>
    <property type="project" value="UniProtKB-UniRule"/>
</dbReference>
<dbReference type="PROSITE" id="PS00136">
    <property type="entry name" value="SUBTILASE_ASP"/>
    <property type="match status" value="1"/>
</dbReference>
<dbReference type="PROSITE" id="PS51892">
    <property type="entry name" value="SUBTILASE"/>
    <property type="match status" value="1"/>
</dbReference>
<comment type="similarity">
    <text evidence="1 5">Belongs to the peptidase S8 family.</text>
</comment>
<dbReference type="InterPro" id="IPR015500">
    <property type="entry name" value="Peptidase_S8_subtilisin-rel"/>
</dbReference>
<dbReference type="InterPro" id="IPR023827">
    <property type="entry name" value="Peptidase_S8_Asp-AS"/>
</dbReference>
<dbReference type="SUPFAM" id="SSF52743">
    <property type="entry name" value="Subtilisin-like"/>
    <property type="match status" value="1"/>
</dbReference>
<evidence type="ECO:0000259" key="6">
    <source>
        <dbReference type="Pfam" id="PF00082"/>
    </source>
</evidence>
<reference evidence="7 8" key="1">
    <citation type="submission" date="2017-07" db="EMBL/GenBank/DDBJ databases">
        <title>A draft genome sequence of Komagataeibacter swingsii LMG 22125.</title>
        <authorList>
            <person name="Skraban J."/>
            <person name="Cleenwerck I."/>
            <person name="Vandamme P."/>
            <person name="Trcek J."/>
        </authorList>
    </citation>
    <scope>NUCLEOTIDE SEQUENCE [LARGE SCALE GENOMIC DNA]</scope>
    <source>
        <strain evidence="7 8">LMG 22125</strain>
    </source>
</reference>
<dbReference type="PRINTS" id="PR00723">
    <property type="entry name" value="SUBTILISIN"/>
</dbReference>
<sequence length="233" mass="24483">MTGAGVRIAVIDSGVQAIHPHIDATRLAPGIMIGTDGRLDTGLEATCDQLGHGTAVIAAIQEKAPDAVCLPVRVFGSVLRTSGAALVTAIHWAVRQEVDLINLSLGSTNPAHMPLLSQAIGMAVNHGVSVIAARDTGGRPCYPGMIKDVIGVTLDWDIPRTHYRIMQQDGACVISTAGYPRAIPGVPLRRNLYGVSFAVAQVTGFAALALEPIARPRCRRSLETALKAALEVM</sequence>
<dbReference type="Proteomes" id="UP000247371">
    <property type="component" value="Unassembled WGS sequence"/>
</dbReference>
<feature type="active site" description="Charge relay system" evidence="5">
    <location>
        <position position="196"/>
    </location>
</feature>
<evidence type="ECO:0000256" key="5">
    <source>
        <dbReference type="PROSITE-ProRule" id="PRU01240"/>
    </source>
</evidence>
<keyword evidence="4 5" id="KW-0720">Serine protease</keyword>
<evidence type="ECO:0000256" key="4">
    <source>
        <dbReference type="ARBA" id="ARBA00022825"/>
    </source>
</evidence>
<dbReference type="InterPro" id="IPR000209">
    <property type="entry name" value="Peptidase_S8/S53_dom"/>
</dbReference>
<comment type="caution">
    <text evidence="7">The sequence shown here is derived from an EMBL/GenBank/DDBJ whole genome shotgun (WGS) entry which is preliminary data.</text>
</comment>
<protein>
    <recommendedName>
        <fullName evidence="6">Peptidase S8/S53 domain-containing protein</fullName>
    </recommendedName>
</protein>
<dbReference type="AlphaFoldDB" id="A0A2V4RA21"/>
<keyword evidence="8" id="KW-1185">Reference proteome</keyword>
<gene>
    <name evidence="7" type="ORF">CFR76_12540</name>
</gene>
<keyword evidence="3 5" id="KW-0378">Hydrolase</keyword>
<dbReference type="PANTHER" id="PTHR43806:SF11">
    <property type="entry name" value="CEREVISIN-RELATED"/>
    <property type="match status" value="1"/>
</dbReference>
<organism evidence="7 8">
    <name type="scientific">Komagataeibacter swingsii</name>
    <dbReference type="NCBI Taxonomy" id="215220"/>
    <lineage>
        <taxon>Bacteria</taxon>
        <taxon>Pseudomonadati</taxon>
        <taxon>Pseudomonadota</taxon>
        <taxon>Alphaproteobacteria</taxon>
        <taxon>Acetobacterales</taxon>
        <taxon>Acetobacteraceae</taxon>
        <taxon>Komagataeibacter</taxon>
    </lineage>
</organism>
<dbReference type="PANTHER" id="PTHR43806">
    <property type="entry name" value="PEPTIDASE S8"/>
    <property type="match status" value="1"/>
</dbReference>
<dbReference type="Gene3D" id="3.40.50.200">
    <property type="entry name" value="Peptidase S8/S53 domain"/>
    <property type="match status" value="1"/>
</dbReference>
<name>A0A2V4RA21_9PROT</name>
<evidence type="ECO:0000256" key="1">
    <source>
        <dbReference type="ARBA" id="ARBA00011073"/>
    </source>
</evidence>
<dbReference type="Pfam" id="PF00082">
    <property type="entry name" value="Peptidase_S8"/>
    <property type="match status" value="1"/>
</dbReference>
<evidence type="ECO:0000256" key="3">
    <source>
        <dbReference type="ARBA" id="ARBA00022801"/>
    </source>
</evidence>